<feature type="signal peptide" evidence="7">
    <location>
        <begin position="1"/>
        <end position="28"/>
    </location>
</feature>
<evidence type="ECO:0000256" key="6">
    <source>
        <dbReference type="SAM" id="Phobius"/>
    </source>
</evidence>
<comment type="caution">
    <text evidence="9">The sequence shown here is derived from an EMBL/GenBank/DDBJ whole genome shotgun (WGS) entry which is preliminary data.</text>
</comment>
<feature type="domain" description="Peptidase S8/S53" evidence="8">
    <location>
        <begin position="53"/>
        <end position="337"/>
    </location>
</feature>
<evidence type="ECO:0000256" key="1">
    <source>
        <dbReference type="ARBA" id="ARBA00022670"/>
    </source>
</evidence>
<evidence type="ECO:0000313" key="10">
    <source>
        <dbReference type="Proteomes" id="UP001425155"/>
    </source>
</evidence>
<evidence type="ECO:0000313" key="9">
    <source>
        <dbReference type="EMBL" id="MEN1947340.1"/>
    </source>
</evidence>
<evidence type="ECO:0000256" key="2">
    <source>
        <dbReference type="ARBA" id="ARBA00022801"/>
    </source>
</evidence>
<dbReference type="PANTHER" id="PTHR42884:SF14">
    <property type="entry name" value="NEUROENDOCRINE CONVERTASE 1"/>
    <property type="match status" value="1"/>
</dbReference>
<feature type="region of interest" description="Disordered" evidence="5">
    <location>
        <begin position="373"/>
        <end position="393"/>
    </location>
</feature>
<protein>
    <submittedName>
        <fullName evidence="9">S8 family serine peptidase</fullName>
    </submittedName>
</protein>
<organism evidence="9 10">
    <name type="scientific">Leifsonia stereocauli</name>
    <dbReference type="NCBI Taxonomy" id="3134136"/>
    <lineage>
        <taxon>Bacteria</taxon>
        <taxon>Bacillati</taxon>
        <taxon>Actinomycetota</taxon>
        <taxon>Actinomycetes</taxon>
        <taxon>Micrococcales</taxon>
        <taxon>Microbacteriaceae</taxon>
        <taxon>Leifsonia</taxon>
    </lineage>
</organism>
<keyword evidence="6" id="KW-0812">Transmembrane</keyword>
<dbReference type="InterPro" id="IPR015500">
    <property type="entry name" value="Peptidase_S8_subtilisin-rel"/>
</dbReference>
<dbReference type="Gene3D" id="3.40.50.200">
    <property type="entry name" value="Peptidase S8/S53 domain"/>
    <property type="match status" value="1"/>
</dbReference>
<sequence length="444" mass="44911">MRRGSARLIATLAATAALVVAPALPATAAVDGPGLWYVDAFHLPDAWAAGYTGEGVTVAIIDSQFHPGIPTLAAADLTVREPSFCAQEDGTAYPATTDELTAKHGTNTASLVVGDGSGIDGARGVFGAAPGATLLYYNGQIQPPTVAGRQPAGRCDPLDGETSITTIDAVNAAIDDGADIISISLALDADQDWIPTILRAAREGVVIVAGLPDKPGSQPDGFARYNSVVAVQAIGADGAALATDGVPNSFEKVTVANAGLGILTQGSSWDTPAAEKNWTDQALGDGTSYATPLTAGFLAVVKQKYPKATGNQLIQTLIHNTGAGNPDLIHDNTYGYGTASLTTMLSVDPTTYPDVNPLILDDPDTVPAAAEFAQTSAAPSASESPSTAPVASDDDTTGLAVPVIIGIAVVGALVLAGLVVLIVVLARRRPSASPPTTGQTQTGA</sequence>
<feature type="active site" description="Charge relay system" evidence="4">
    <location>
        <position position="288"/>
    </location>
</feature>
<dbReference type="SUPFAM" id="SSF52743">
    <property type="entry name" value="Subtilisin-like"/>
    <property type="match status" value="1"/>
</dbReference>
<dbReference type="InterPro" id="IPR000209">
    <property type="entry name" value="Peptidase_S8/S53_dom"/>
</dbReference>
<evidence type="ECO:0000259" key="8">
    <source>
        <dbReference type="Pfam" id="PF00082"/>
    </source>
</evidence>
<accession>A0ABU9W5R2</accession>
<evidence type="ECO:0000256" key="5">
    <source>
        <dbReference type="SAM" id="MobiDB-lite"/>
    </source>
</evidence>
<keyword evidence="6" id="KW-1133">Transmembrane helix</keyword>
<keyword evidence="10" id="KW-1185">Reference proteome</keyword>
<evidence type="ECO:0000256" key="3">
    <source>
        <dbReference type="ARBA" id="ARBA00022825"/>
    </source>
</evidence>
<dbReference type="PROSITE" id="PS51892">
    <property type="entry name" value="SUBTILASE"/>
    <property type="match status" value="1"/>
</dbReference>
<dbReference type="InterPro" id="IPR023828">
    <property type="entry name" value="Peptidase_S8_Ser-AS"/>
</dbReference>
<keyword evidence="1 4" id="KW-0645">Protease</keyword>
<feature type="active site" description="Charge relay system" evidence="4">
    <location>
        <position position="62"/>
    </location>
</feature>
<dbReference type="Proteomes" id="UP001425155">
    <property type="component" value="Unassembled WGS sequence"/>
</dbReference>
<feature type="active site" description="Charge relay system" evidence="4">
    <location>
        <position position="104"/>
    </location>
</feature>
<feature type="transmembrane region" description="Helical" evidence="6">
    <location>
        <begin position="399"/>
        <end position="426"/>
    </location>
</feature>
<dbReference type="RefSeq" id="WP_342114481.1">
    <property type="nucleotide sequence ID" value="NZ_JBCAUN010000002.1"/>
</dbReference>
<evidence type="ECO:0000256" key="7">
    <source>
        <dbReference type="SAM" id="SignalP"/>
    </source>
</evidence>
<proteinExistence type="inferred from homology"/>
<dbReference type="EMBL" id="JBCLVG010000002">
    <property type="protein sequence ID" value="MEN1947340.1"/>
    <property type="molecule type" value="Genomic_DNA"/>
</dbReference>
<keyword evidence="6" id="KW-0472">Membrane</keyword>
<dbReference type="PANTHER" id="PTHR42884">
    <property type="entry name" value="PROPROTEIN CONVERTASE SUBTILISIN/KEXIN-RELATED"/>
    <property type="match status" value="1"/>
</dbReference>
<name>A0ABU9W5R2_9MICO</name>
<feature type="compositionally biased region" description="Low complexity" evidence="5">
    <location>
        <begin position="373"/>
        <end position="391"/>
    </location>
</feature>
<reference evidence="9 10" key="1">
    <citation type="submission" date="2024-03" db="EMBL/GenBank/DDBJ databases">
        <title>YIM 134122 draft genome.</title>
        <authorList>
            <person name="Zuo S."/>
            <person name="Xiong L."/>
        </authorList>
    </citation>
    <scope>NUCLEOTIDE SEQUENCE [LARGE SCALE GENOMIC DNA]</scope>
    <source>
        <strain evidence="9 10">YIM 134122</strain>
    </source>
</reference>
<dbReference type="InterPro" id="IPR036852">
    <property type="entry name" value="Peptidase_S8/S53_dom_sf"/>
</dbReference>
<gene>
    <name evidence="9" type="ORF">WJX64_12350</name>
</gene>
<feature type="chain" id="PRO_5045098871" evidence="7">
    <location>
        <begin position="29"/>
        <end position="444"/>
    </location>
</feature>
<dbReference type="PROSITE" id="PS00138">
    <property type="entry name" value="SUBTILASE_SER"/>
    <property type="match status" value="1"/>
</dbReference>
<keyword evidence="2 4" id="KW-0378">Hydrolase</keyword>
<dbReference type="PRINTS" id="PR00723">
    <property type="entry name" value="SUBTILISIN"/>
</dbReference>
<dbReference type="CDD" id="cd00306">
    <property type="entry name" value="Peptidases_S8_S53"/>
    <property type="match status" value="1"/>
</dbReference>
<keyword evidence="7" id="KW-0732">Signal</keyword>
<dbReference type="Pfam" id="PF00082">
    <property type="entry name" value="Peptidase_S8"/>
    <property type="match status" value="1"/>
</dbReference>
<evidence type="ECO:0000256" key="4">
    <source>
        <dbReference type="PROSITE-ProRule" id="PRU01240"/>
    </source>
</evidence>
<keyword evidence="3 4" id="KW-0720">Serine protease</keyword>
<comment type="similarity">
    <text evidence="4">Belongs to the peptidase S8 family.</text>
</comment>